<feature type="transmembrane region" description="Helical" evidence="6">
    <location>
        <begin position="465"/>
        <end position="485"/>
    </location>
</feature>
<dbReference type="PANTHER" id="PTHR21016:SF25">
    <property type="entry name" value="TM2 DOMAIN-CONTAINING PROTEIN DDB_G0277895-RELATED"/>
    <property type="match status" value="1"/>
</dbReference>
<feature type="transmembrane region" description="Helical" evidence="6">
    <location>
        <begin position="191"/>
        <end position="210"/>
    </location>
</feature>
<gene>
    <name evidence="8" type="ORF">UABAM_01275</name>
</gene>
<keyword evidence="9" id="KW-1185">Reference proteome</keyword>
<feature type="transmembrane region" description="Helical" evidence="6">
    <location>
        <begin position="431"/>
        <end position="453"/>
    </location>
</feature>
<evidence type="ECO:0000313" key="8">
    <source>
        <dbReference type="EMBL" id="BBM82932.1"/>
    </source>
</evidence>
<dbReference type="PANTHER" id="PTHR21016">
    <property type="entry name" value="BETA-AMYLOID BINDING PROTEIN-RELATED"/>
    <property type="match status" value="1"/>
</dbReference>
<feature type="transmembrane region" description="Helical" evidence="6">
    <location>
        <begin position="312"/>
        <end position="329"/>
    </location>
</feature>
<feature type="compositionally biased region" description="Pro residues" evidence="5">
    <location>
        <begin position="158"/>
        <end position="172"/>
    </location>
</feature>
<evidence type="ECO:0000256" key="2">
    <source>
        <dbReference type="ARBA" id="ARBA00022692"/>
    </source>
</evidence>
<dbReference type="KEGG" id="uam:UABAM_01275"/>
<dbReference type="GO" id="GO:0016020">
    <property type="term" value="C:membrane"/>
    <property type="evidence" value="ECO:0007669"/>
    <property type="project" value="UniProtKB-SubCell"/>
</dbReference>
<dbReference type="InterPro" id="IPR050932">
    <property type="entry name" value="TM2D1-3-like"/>
</dbReference>
<feature type="region of interest" description="Disordered" evidence="5">
    <location>
        <begin position="144"/>
        <end position="173"/>
    </location>
</feature>
<dbReference type="InterPro" id="IPR007829">
    <property type="entry name" value="TM2"/>
</dbReference>
<evidence type="ECO:0000256" key="3">
    <source>
        <dbReference type="ARBA" id="ARBA00022989"/>
    </source>
</evidence>
<dbReference type="OrthoDB" id="2004788at2"/>
<evidence type="ECO:0000313" key="9">
    <source>
        <dbReference type="Proteomes" id="UP000326354"/>
    </source>
</evidence>
<dbReference type="Proteomes" id="UP000326354">
    <property type="component" value="Chromosome"/>
</dbReference>
<keyword evidence="2 6" id="KW-0812">Transmembrane</keyword>
<reference evidence="8 9" key="1">
    <citation type="submission" date="2019-08" db="EMBL/GenBank/DDBJ databases">
        <title>Complete genome sequence of Candidatus Uab amorphum.</title>
        <authorList>
            <person name="Shiratori T."/>
            <person name="Suzuki S."/>
            <person name="Kakizawa Y."/>
            <person name="Ishida K."/>
        </authorList>
    </citation>
    <scope>NUCLEOTIDE SEQUENCE [LARGE SCALE GENOMIC DNA]</scope>
    <source>
        <strain evidence="8 9">SRT547</strain>
    </source>
</reference>
<protein>
    <recommendedName>
        <fullName evidence="7">TM2 domain-containing protein</fullName>
    </recommendedName>
</protein>
<feature type="transmembrane region" description="Helical" evidence="6">
    <location>
        <begin position="287"/>
        <end position="306"/>
    </location>
</feature>
<accession>A0A5S9F3A0</accession>
<evidence type="ECO:0000256" key="1">
    <source>
        <dbReference type="ARBA" id="ARBA00004141"/>
    </source>
</evidence>
<evidence type="ECO:0000259" key="7">
    <source>
        <dbReference type="Pfam" id="PF05154"/>
    </source>
</evidence>
<feature type="domain" description="TM2" evidence="7">
    <location>
        <begin position="190"/>
        <end position="235"/>
    </location>
</feature>
<evidence type="ECO:0000256" key="5">
    <source>
        <dbReference type="SAM" id="MobiDB-lite"/>
    </source>
</evidence>
<comment type="subcellular location">
    <subcellularLocation>
        <location evidence="1">Membrane</location>
        <topology evidence="1">Multi-pass membrane protein</topology>
    </subcellularLocation>
</comment>
<feature type="transmembrane region" description="Helical" evidence="6">
    <location>
        <begin position="216"/>
        <end position="242"/>
    </location>
</feature>
<dbReference type="Pfam" id="PF05154">
    <property type="entry name" value="TM2"/>
    <property type="match status" value="1"/>
</dbReference>
<evidence type="ECO:0000256" key="6">
    <source>
        <dbReference type="SAM" id="Phobius"/>
    </source>
</evidence>
<dbReference type="EMBL" id="AP019860">
    <property type="protein sequence ID" value="BBM82932.1"/>
    <property type="molecule type" value="Genomic_DNA"/>
</dbReference>
<name>A0A5S9F3A0_UABAM</name>
<proteinExistence type="predicted"/>
<keyword evidence="3 6" id="KW-1133">Transmembrane helix</keyword>
<keyword evidence="4 6" id="KW-0472">Membrane</keyword>
<evidence type="ECO:0000256" key="4">
    <source>
        <dbReference type="ARBA" id="ARBA00023136"/>
    </source>
</evidence>
<sequence>MAKIDDDKLLKILLKEGVIEQEDAEACRVYQERHLKQRGSEVSLTDTLKKLDILSTAKLDSFIRALESSSVRDTTPVFTSEGKVDIEEKERPKIARAALSAKKGKKFTIRQEIAEVTNQVEAPQPAAAPKKSKPTSLFAVNQEKQISTEPKGPLKPVVKPPQKQPVKQPEPPAVEEAAQVRESEGAALQMTTAYLLLIFLGFLGVHRYYLRKDRSAILYSLTFGFLFVGVVVDLFILPWLVIQARKEGVADSSLEKINKYTYSQEIDHPHWSNFESGMDKFKSFIEYNVQLIAVLTIPILLTVLALVTSENWIIWVMAGTMSALLLHAYHDEILSSSIFTYIPFFSFMNNTCFKLKSLYFNKKPLPTIAYILYPIWAPFSMIKSIKKKEELVLFSGIIATNISVFVGYLVYQTYGLSTEQLQVFLKSQIGVYLIVLVVTIGLLTTFITAICRWDIQGKQKVAQIGSGWGVIVSVFAILTVMGVLYEGKYQFYHKEKAKLQMRLASTEFRAEIEQLCKSYLRYIAANPKLSDAQKQQTLRHFLGGIVSSGELQLFSVHSHQASDISTLTWIDSPIKAIVAIDQHRVLIHKMELTTSVYRDKMNGSSVQPTNSLSSIHDRIFGKFTKEPGLIGDMPEDKKDKK</sequence>
<organism evidence="8 9">
    <name type="scientific">Uabimicrobium amorphum</name>
    <dbReference type="NCBI Taxonomy" id="2596890"/>
    <lineage>
        <taxon>Bacteria</taxon>
        <taxon>Pseudomonadati</taxon>
        <taxon>Planctomycetota</taxon>
        <taxon>Candidatus Uabimicrobiia</taxon>
        <taxon>Candidatus Uabimicrobiales</taxon>
        <taxon>Candidatus Uabimicrobiaceae</taxon>
        <taxon>Candidatus Uabimicrobium</taxon>
    </lineage>
</organism>
<feature type="transmembrane region" description="Helical" evidence="6">
    <location>
        <begin position="391"/>
        <end position="411"/>
    </location>
</feature>
<dbReference type="AlphaFoldDB" id="A0A5S9F3A0"/>
<dbReference type="RefSeq" id="WP_151967157.1">
    <property type="nucleotide sequence ID" value="NZ_AP019860.1"/>
</dbReference>